<dbReference type="Proteomes" id="UP000004756">
    <property type="component" value="Unassembled WGS sequence"/>
</dbReference>
<evidence type="ECO:0000313" key="1">
    <source>
        <dbReference type="EMBL" id="EEG57201.1"/>
    </source>
</evidence>
<protein>
    <submittedName>
        <fullName evidence="1">Uncharacterized protein</fullName>
    </submittedName>
</protein>
<reference evidence="1 2" key="1">
    <citation type="submission" date="2009-01" db="EMBL/GenBank/DDBJ databases">
        <authorList>
            <person name="Fulton L."/>
            <person name="Clifton S."/>
            <person name="Fulton B."/>
            <person name="Xu J."/>
            <person name="Minx P."/>
            <person name="Pepin K.H."/>
            <person name="Johnson M."/>
            <person name="Bhonagiri V."/>
            <person name="Nash W.E."/>
            <person name="Mardis E.R."/>
            <person name="Wilson R.K."/>
        </authorList>
    </citation>
    <scope>NUCLEOTIDE SEQUENCE [LARGE SCALE GENOMIC DNA]</scope>
    <source>
        <strain evidence="1 2">DSM 15981</strain>
    </source>
</reference>
<comment type="caution">
    <text evidence="1">The sequence shown here is derived from an EMBL/GenBank/DDBJ whole genome shotgun (WGS) entry which is preliminary data.</text>
</comment>
<evidence type="ECO:0000313" key="2">
    <source>
        <dbReference type="Proteomes" id="UP000004756"/>
    </source>
</evidence>
<sequence>METMPPRDRSIQPIIKHMDMAMLRIMRIHAWVRSVVILPGVKKLGTRIDATKIDRTSTYVEFGRFEILKLRFAFPFIIPLLA</sequence>
<dbReference type="AlphaFoldDB" id="C0CUK0"/>
<dbReference type="EMBL" id="ACCJ01000030">
    <property type="protein sequence ID" value="EEG57201.1"/>
    <property type="molecule type" value="Genomic_DNA"/>
</dbReference>
<keyword evidence="2" id="KW-1185">Reference proteome</keyword>
<organism evidence="1 2">
    <name type="scientific">[Clostridium] asparagiforme DSM 15981</name>
    <dbReference type="NCBI Taxonomy" id="518636"/>
    <lineage>
        <taxon>Bacteria</taxon>
        <taxon>Bacillati</taxon>
        <taxon>Bacillota</taxon>
        <taxon>Clostridia</taxon>
        <taxon>Lachnospirales</taxon>
        <taxon>Lachnospiraceae</taxon>
        <taxon>Enterocloster</taxon>
    </lineage>
</organism>
<accession>C0CUK0</accession>
<dbReference type="HOGENOM" id="CLU_2552190_0_0_9"/>
<gene>
    <name evidence="1" type="ORF">CLOSTASPAR_00693</name>
</gene>
<reference evidence="1 2" key="2">
    <citation type="submission" date="2009-02" db="EMBL/GenBank/DDBJ databases">
        <title>Draft genome sequence of Clostridium asparagiforme (DSM 15981).</title>
        <authorList>
            <person name="Sudarsanam P."/>
            <person name="Ley R."/>
            <person name="Guruge J."/>
            <person name="Turnbaugh P.J."/>
            <person name="Mahowald M."/>
            <person name="Liep D."/>
            <person name="Gordon J."/>
        </authorList>
    </citation>
    <scope>NUCLEOTIDE SEQUENCE [LARGE SCALE GENOMIC DNA]</scope>
    <source>
        <strain evidence="1 2">DSM 15981</strain>
    </source>
</reference>
<name>C0CUK0_9FIRM</name>
<proteinExistence type="predicted"/>